<comment type="function">
    <text evidence="6">Acetyltransferase implicated in the O-acetylation of Nod factors.</text>
</comment>
<evidence type="ECO:0000256" key="4">
    <source>
        <dbReference type="ARBA" id="ARBA00022737"/>
    </source>
</evidence>
<feature type="domain" description="Maltose/galactoside acetyltransferase" evidence="8">
    <location>
        <begin position="4"/>
        <end position="56"/>
    </location>
</feature>
<evidence type="ECO:0000256" key="2">
    <source>
        <dbReference type="ARBA" id="ARBA00022458"/>
    </source>
</evidence>
<organism evidence="9 10">
    <name type="scientific">Salinivibrio kushneri</name>
    <dbReference type="NCBI Taxonomy" id="1908198"/>
    <lineage>
        <taxon>Bacteria</taxon>
        <taxon>Pseudomonadati</taxon>
        <taxon>Pseudomonadota</taxon>
        <taxon>Gammaproteobacteria</taxon>
        <taxon>Vibrionales</taxon>
        <taxon>Vibrionaceae</taxon>
        <taxon>Salinivibrio</taxon>
    </lineage>
</organism>
<dbReference type="InterPro" id="IPR024688">
    <property type="entry name" value="Mac_dom"/>
</dbReference>
<keyword evidence="10" id="KW-1185">Reference proteome</keyword>
<name>A0AB36JU56_9GAMM</name>
<evidence type="ECO:0000256" key="7">
    <source>
        <dbReference type="ARBA" id="ARBA00067695"/>
    </source>
</evidence>
<sequence>MTEWEKMCQGLVFDDSDGSIDIRRDHATRTLLAFNQTIEATTRQKLLRELLSAIGEGSVIQPPFHCEFGETIRVGSNTLINMNVTMLDGAPITIGHHVLIGPNTQFYTPTHSLDYQSRRAWETWCKPIVVEDDVWIGGNVVICQGVTIGARSVIAANSVVKHDVPPDSLYGGTPARHLKALSSKLEA</sequence>
<evidence type="ECO:0000259" key="8">
    <source>
        <dbReference type="SMART" id="SM01266"/>
    </source>
</evidence>
<keyword evidence="2" id="KW-0536">Nodulation</keyword>
<dbReference type="FunFam" id="2.160.10.10:FF:000025">
    <property type="entry name" value="Hexapeptide-repeat containing-acetyltransferase"/>
    <property type="match status" value="1"/>
</dbReference>
<keyword evidence="5" id="KW-0012">Acyltransferase</keyword>
<dbReference type="Pfam" id="PF12464">
    <property type="entry name" value="Mac"/>
    <property type="match status" value="1"/>
</dbReference>
<dbReference type="CDD" id="cd03357">
    <property type="entry name" value="LbH_MAT_GAT"/>
    <property type="match status" value="1"/>
</dbReference>
<dbReference type="InterPro" id="IPR001451">
    <property type="entry name" value="Hexapep"/>
</dbReference>
<dbReference type="GO" id="GO:0016407">
    <property type="term" value="F:acetyltransferase activity"/>
    <property type="evidence" value="ECO:0007669"/>
    <property type="project" value="InterPro"/>
</dbReference>
<evidence type="ECO:0000256" key="6">
    <source>
        <dbReference type="ARBA" id="ARBA00055587"/>
    </source>
</evidence>
<dbReference type="PANTHER" id="PTHR23416:SF23">
    <property type="entry name" value="ACETYLTRANSFERASE C18B11.09C-RELATED"/>
    <property type="match status" value="1"/>
</dbReference>
<protein>
    <recommendedName>
        <fullName evidence="7">Nodulation protein L</fullName>
    </recommendedName>
</protein>
<dbReference type="Pfam" id="PF00132">
    <property type="entry name" value="Hexapep"/>
    <property type="match status" value="1"/>
</dbReference>
<evidence type="ECO:0000313" key="10">
    <source>
        <dbReference type="Proteomes" id="UP000189021"/>
    </source>
</evidence>
<keyword evidence="4" id="KW-0677">Repeat</keyword>
<evidence type="ECO:0000313" key="9">
    <source>
        <dbReference type="EMBL" id="OOE39187.1"/>
    </source>
</evidence>
<dbReference type="GO" id="GO:0008374">
    <property type="term" value="F:O-acyltransferase activity"/>
    <property type="evidence" value="ECO:0007669"/>
    <property type="project" value="TreeGrafter"/>
</dbReference>
<keyword evidence="3" id="KW-0808">Transferase</keyword>
<reference evidence="9 10" key="1">
    <citation type="journal article" date="2017" name="Genome Announc.">
        <title>Draft Genome Sequences of Salinivibrio proteolyticus, Salinivibrio sharmensis, Salinivibrio siamensis, Salinivibrio costicola subsp. alcaliphilus, Salinivibrio costicola subsp. vallismortis, and 29 New Isolates Belonging to the Genus Salinivibrio.</title>
        <authorList>
            <person name="Lopez-Hermoso C."/>
            <person name="de la Haba R.R."/>
            <person name="Sanchez-Porro C."/>
            <person name="Bayliss S.C."/>
            <person name="Feil E.J."/>
            <person name="Ventosa A."/>
        </authorList>
    </citation>
    <scope>NUCLEOTIDE SEQUENCE [LARGE SCALE GENOMIC DNA]</scope>
    <source>
        <strain evidence="9 10">AL184</strain>
    </source>
</reference>
<dbReference type="SUPFAM" id="SSF51161">
    <property type="entry name" value="Trimeric LpxA-like enzymes"/>
    <property type="match status" value="1"/>
</dbReference>
<gene>
    <name evidence="9" type="ORF">BZG00_11165</name>
</gene>
<dbReference type="PROSITE" id="PS00101">
    <property type="entry name" value="HEXAPEP_TRANSFERASES"/>
    <property type="match status" value="1"/>
</dbReference>
<dbReference type="PANTHER" id="PTHR23416">
    <property type="entry name" value="SIALIC ACID SYNTHASE-RELATED"/>
    <property type="match status" value="1"/>
</dbReference>
<dbReference type="InterPro" id="IPR011004">
    <property type="entry name" value="Trimer_LpxA-like_sf"/>
</dbReference>
<dbReference type="Proteomes" id="UP000189021">
    <property type="component" value="Unassembled WGS sequence"/>
</dbReference>
<dbReference type="EMBL" id="MUEK01000010">
    <property type="protein sequence ID" value="OOE39187.1"/>
    <property type="molecule type" value="Genomic_DNA"/>
</dbReference>
<dbReference type="SMART" id="SM01266">
    <property type="entry name" value="Mac"/>
    <property type="match status" value="1"/>
</dbReference>
<dbReference type="GO" id="GO:0005829">
    <property type="term" value="C:cytosol"/>
    <property type="evidence" value="ECO:0007669"/>
    <property type="project" value="TreeGrafter"/>
</dbReference>
<dbReference type="Gene3D" id="2.160.10.10">
    <property type="entry name" value="Hexapeptide repeat proteins"/>
    <property type="match status" value="1"/>
</dbReference>
<dbReference type="AlphaFoldDB" id="A0AB36JU56"/>
<proteinExistence type="inferred from homology"/>
<comment type="caution">
    <text evidence="9">The sequence shown here is derived from an EMBL/GenBank/DDBJ whole genome shotgun (WGS) entry which is preliminary data.</text>
</comment>
<dbReference type="InterPro" id="IPR018357">
    <property type="entry name" value="Hexapep_transf_CS"/>
</dbReference>
<comment type="similarity">
    <text evidence="1">Belongs to the transferase hexapeptide repeat family.</text>
</comment>
<dbReference type="InterPro" id="IPR051159">
    <property type="entry name" value="Hexapeptide_acetyltransf"/>
</dbReference>
<evidence type="ECO:0000256" key="5">
    <source>
        <dbReference type="ARBA" id="ARBA00023315"/>
    </source>
</evidence>
<accession>A0AB36JU56</accession>
<evidence type="ECO:0000256" key="3">
    <source>
        <dbReference type="ARBA" id="ARBA00022679"/>
    </source>
</evidence>
<dbReference type="RefSeq" id="WP_077659519.1">
    <property type="nucleotide sequence ID" value="NZ_CP040021.1"/>
</dbReference>
<evidence type="ECO:0000256" key="1">
    <source>
        <dbReference type="ARBA" id="ARBA00007274"/>
    </source>
</evidence>